<dbReference type="AlphaFoldDB" id="A0A178LS20"/>
<dbReference type="Pfam" id="PF14065">
    <property type="entry name" value="Pvc16_N"/>
    <property type="match status" value="1"/>
</dbReference>
<dbReference type="InterPro" id="IPR025351">
    <property type="entry name" value="Pvc16_N"/>
</dbReference>
<reference evidence="2 3" key="1">
    <citation type="submission" date="2016-04" db="EMBL/GenBank/DDBJ databases">
        <title>Draft Genome Sequences of Staphylococcus capitis Strain H36, S. capitis Strain H65, S. cohnii Strain H62, S. hominis Strain H69, Mycobacterium iranicum Strain H39, Plantibacter sp. Strain H53, Pseudomonas oryzihabitans Strain H72, and Microbacterium sp. Strain H83, isolated from residential settings.</title>
        <authorList>
            <person name="Lymperopoulou D."/>
            <person name="Adams R.I."/>
            <person name="Lindow S."/>
            <person name="Coil D.A."/>
            <person name="Jospin G."/>
            <person name="Eisen J.A."/>
        </authorList>
    </citation>
    <scope>NUCLEOTIDE SEQUENCE [LARGE SCALE GENOMIC DNA]</scope>
    <source>
        <strain evidence="2 3">H39</strain>
    </source>
</reference>
<name>A0A178LS20_MYCIR</name>
<accession>A0A178LS20</accession>
<dbReference type="RefSeq" id="WP_064282982.1">
    <property type="nucleotide sequence ID" value="NZ_LWCS01000032.1"/>
</dbReference>
<organism evidence="2 3">
    <name type="scientific">Mycolicibacterium iranicum</name>
    <name type="common">Mycobacterium iranicum</name>
    <dbReference type="NCBI Taxonomy" id="912594"/>
    <lineage>
        <taxon>Bacteria</taxon>
        <taxon>Bacillati</taxon>
        <taxon>Actinomycetota</taxon>
        <taxon>Actinomycetes</taxon>
        <taxon>Mycobacteriales</taxon>
        <taxon>Mycobacteriaceae</taxon>
        <taxon>Mycolicibacterium</taxon>
    </lineage>
</organism>
<dbReference type="Proteomes" id="UP000078396">
    <property type="component" value="Unassembled WGS sequence"/>
</dbReference>
<evidence type="ECO:0000313" key="3">
    <source>
        <dbReference type="Proteomes" id="UP000078396"/>
    </source>
</evidence>
<protein>
    <recommendedName>
        <fullName evidence="1">Pvc16 N-terminal domain-containing protein</fullName>
    </recommendedName>
</protein>
<sequence length="409" mass="43436">MALSDTGRAIGAVTRLLQSRLLAALSGLAAPDIPVGDVTVSRPEPSVGGDPARKLNLFLYEVQLDGGLRSVALDEGQPPPIWLVLRYLMTAFDRDGESDTIEAHEILGEGMRVLQDLNFFSLDGLPAATVAALADNPEQLKLTFDDATSDLLSKLMNGSDEKYRCSVAFQVRPVPVAMGTPPSYSLLVGVDYTRNVVIGEDGVRVPVLPSIGPRIDSLTEPSFQIGDSVAVSGDDLHLSDLSVLLGPVELGATSQRPDRLTFEVDSSLADGARISAGSHAVVVAQSLPSGRRRKSNPVVGNLRPRLDNTALANLTRVVPADPASPVYGRLTLTGVLLGTEDDDVFVALYRNGRVIRLFDDVTRAGVTPQTELRVEMAEADAVVPGAYMTVLRVNGVQAKDASLVNLVAP</sequence>
<evidence type="ECO:0000313" key="2">
    <source>
        <dbReference type="EMBL" id="OAN36777.1"/>
    </source>
</evidence>
<proteinExistence type="predicted"/>
<dbReference type="EMBL" id="LWCS01000032">
    <property type="protein sequence ID" value="OAN36777.1"/>
    <property type="molecule type" value="Genomic_DNA"/>
</dbReference>
<gene>
    <name evidence="2" type="ORF">A4X20_06165</name>
</gene>
<feature type="domain" description="Pvc16 N-terminal" evidence="1">
    <location>
        <begin position="12"/>
        <end position="183"/>
    </location>
</feature>
<comment type="caution">
    <text evidence="2">The sequence shown here is derived from an EMBL/GenBank/DDBJ whole genome shotgun (WGS) entry which is preliminary data.</text>
</comment>
<evidence type="ECO:0000259" key="1">
    <source>
        <dbReference type="Pfam" id="PF14065"/>
    </source>
</evidence>